<sequence length="338" mass="38079">MRLFSSVRAQNVPHPWVAQISEHPRFGVLLNDPGADWSQYRDFAQAVEALGYDAFWLSDHPGLGFMDCRTTLGALSQATKTIRLGVAVSCVLFRPPWMLARLSADIDRLSNGRLILGVGIGDMEEEIRNFGLPLPGVRERQEWLEETVYLVRRLWTGEPVTFQGKTGHLENAIIQPGPIQRPSIPLLIGGGGERTTLRQVAYYADMSNFMAHALVGKAFTLEDVKRKLKALRKHCESVGRDYRAILRSYISLLLLAESPERVKAKREADPLGYRDFMRSATMAGTPEEIIPSFQALVDCGIQYFIVMLYLNDYETLQVLAEKVIPFLKLPMREVETPS</sequence>
<evidence type="ECO:0000313" key="6">
    <source>
        <dbReference type="EMBL" id="BBH86570.1"/>
    </source>
</evidence>
<feature type="domain" description="Luciferase-like" evidence="5">
    <location>
        <begin position="30"/>
        <end position="277"/>
    </location>
</feature>
<keyword evidence="3" id="KW-0560">Oxidoreductase</keyword>
<proteinExistence type="predicted"/>
<keyword evidence="2" id="KW-0288">FMN</keyword>
<dbReference type="GO" id="GO:0046306">
    <property type="term" value="P:alkanesulfonate catabolic process"/>
    <property type="evidence" value="ECO:0007669"/>
    <property type="project" value="TreeGrafter"/>
</dbReference>
<dbReference type="SUPFAM" id="SSF51679">
    <property type="entry name" value="Bacterial luciferase-like"/>
    <property type="match status" value="1"/>
</dbReference>
<accession>A0A455SGE0</accession>
<dbReference type="AlphaFoldDB" id="A0A455SGE0"/>
<dbReference type="InterPro" id="IPR036661">
    <property type="entry name" value="Luciferase-like_sf"/>
</dbReference>
<keyword evidence="1" id="KW-0285">Flavoprotein</keyword>
<evidence type="ECO:0000256" key="3">
    <source>
        <dbReference type="ARBA" id="ARBA00023002"/>
    </source>
</evidence>
<evidence type="ECO:0000259" key="5">
    <source>
        <dbReference type="Pfam" id="PF00296"/>
    </source>
</evidence>
<reference evidence="6" key="1">
    <citation type="submission" date="2018-12" db="EMBL/GenBank/DDBJ databases">
        <title>Novel natural products biosynthetic potential of the class Ktedonobacteria.</title>
        <authorList>
            <person name="Zheng Y."/>
            <person name="Saitou A."/>
            <person name="Wang C.M."/>
            <person name="Toyoda A."/>
            <person name="Minakuchi Y."/>
            <person name="Sekiguchi Y."/>
            <person name="Ueda K."/>
            <person name="Takano H."/>
            <person name="Sakai Y."/>
            <person name="Yokota A."/>
            <person name="Yabe S."/>
        </authorList>
    </citation>
    <scope>NUCLEOTIDE SEQUENCE</scope>
    <source>
        <strain evidence="6">COM3</strain>
    </source>
</reference>
<evidence type="ECO:0000256" key="4">
    <source>
        <dbReference type="ARBA" id="ARBA00023033"/>
    </source>
</evidence>
<dbReference type="Pfam" id="PF00296">
    <property type="entry name" value="Bac_luciferase"/>
    <property type="match status" value="1"/>
</dbReference>
<gene>
    <name evidence="6" type="ORF">KTC_13210</name>
</gene>
<dbReference type="EMBL" id="AP019376">
    <property type="protein sequence ID" value="BBH86570.1"/>
    <property type="molecule type" value="Genomic_DNA"/>
</dbReference>
<evidence type="ECO:0000256" key="2">
    <source>
        <dbReference type="ARBA" id="ARBA00022643"/>
    </source>
</evidence>
<dbReference type="InterPro" id="IPR050172">
    <property type="entry name" value="SsuD_RutA_monooxygenase"/>
</dbReference>
<evidence type="ECO:0000256" key="1">
    <source>
        <dbReference type="ARBA" id="ARBA00022630"/>
    </source>
</evidence>
<dbReference type="InterPro" id="IPR011251">
    <property type="entry name" value="Luciferase-like_dom"/>
</dbReference>
<protein>
    <recommendedName>
        <fullName evidence="5">Luciferase-like domain-containing protein</fullName>
    </recommendedName>
</protein>
<dbReference type="PANTHER" id="PTHR42847:SF4">
    <property type="entry name" value="ALKANESULFONATE MONOOXYGENASE-RELATED"/>
    <property type="match status" value="1"/>
</dbReference>
<dbReference type="GO" id="GO:0008726">
    <property type="term" value="F:alkanesulfonate monooxygenase activity"/>
    <property type="evidence" value="ECO:0007669"/>
    <property type="project" value="TreeGrafter"/>
</dbReference>
<dbReference type="Gene3D" id="3.20.20.30">
    <property type="entry name" value="Luciferase-like domain"/>
    <property type="match status" value="1"/>
</dbReference>
<name>A0A455SGE0_9CHLR</name>
<dbReference type="PANTHER" id="PTHR42847">
    <property type="entry name" value="ALKANESULFONATE MONOOXYGENASE"/>
    <property type="match status" value="1"/>
</dbReference>
<organism evidence="6">
    <name type="scientific">Thermosporothrix sp. COM3</name>
    <dbReference type="NCBI Taxonomy" id="2490863"/>
    <lineage>
        <taxon>Bacteria</taxon>
        <taxon>Bacillati</taxon>
        <taxon>Chloroflexota</taxon>
        <taxon>Ktedonobacteria</taxon>
        <taxon>Ktedonobacterales</taxon>
        <taxon>Thermosporotrichaceae</taxon>
        <taxon>Thermosporothrix</taxon>
    </lineage>
</organism>
<keyword evidence="4" id="KW-0503">Monooxygenase</keyword>